<organism evidence="2 3">
    <name type="scientific">Streptomyces sodiiphilus</name>
    <dbReference type="NCBI Taxonomy" id="226217"/>
    <lineage>
        <taxon>Bacteria</taxon>
        <taxon>Bacillati</taxon>
        <taxon>Actinomycetota</taxon>
        <taxon>Actinomycetes</taxon>
        <taxon>Kitasatosporales</taxon>
        <taxon>Streptomycetaceae</taxon>
        <taxon>Streptomyces</taxon>
    </lineage>
</organism>
<protein>
    <recommendedName>
        <fullName evidence="4">Integral membrane protein</fullName>
    </recommendedName>
</protein>
<feature type="transmembrane region" description="Helical" evidence="1">
    <location>
        <begin position="131"/>
        <end position="150"/>
    </location>
</feature>
<proteinExistence type="predicted"/>
<evidence type="ECO:0008006" key="4">
    <source>
        <dbReference type="Google" id="ProtNLM"/>
    </source>
</evidence>
<keyword evidence="1" id="KW-1133">Transmembrane helix</keyword>
<evidence type="ECO:0000313" key="3">
    <source>
        <dbReference type="Proteomes" id="UP001501303"/>
    </source>
</evidence>
<sequence length="174" mass="18036">MSPRTTAKRGRFRRAGESAVGMLLLARLAAMALLALLLVAAGAWASWDTARHALRGDGLEQGTLTLRSCDADACTGTFRPSEDAGRGDAPVRQNVTLEQSIGRGEGDTLHVALRPGTDEAVRTGVAGALQASLPLAGALLLAAVVVAGGLRMFRTAWSLAGLGLAMIGTTFLLW</sequence>
<reference evidence="2 3" key="1">
    <citation type="journal article" date="2019" name="Int. J. Syst. Evol. Microbiol.">
        <title>The Global Catalogue of Microorganisms (GCM) 10K type strain sequencing project: providing services to taxonomists for standard genome sequencing and annotation.</title>
        <authorList>
            <consortium name="The Broad Institute Genomics Platform"/>
            <consortium name="The Broad Institute Genome Sequencing Center for Infectious Disease"/>
            <person name="Wu L."/>
            <person name="Ma J."/>
        </authorList>
    </citation>
    <scope>NUCLEOTIDE SEQUENCE [LARGE SCALE GENOMIC DNA]</scope>
    <source>
        <strain evidence="2 3">JCM 13581</strain>
    </source>
</reference>
<evidence type="ECO:0000256" key="1">
    <source>
        <dbReference type="SAM" id="Phobius"/>
    </source>
</evidence>
<comment type="caution">
    <text evidence="2">The sequence shown here is derived from an EMBL/GenBank/DDBJ whole genome shotgun (WGS) entry which is preliminary data.</text>
</comment>
<dbReference type="Proteomes" id="UP001501303">
    <property type="component" value="Unassembled WGS sequence"/>
</dbReference>
<keyword evidence="1" id="KW-0812">Transmembrane</keyword>
<feature type="transmembrane region" description="Helical" evidence="1">
    <location>
        <begin position="157"/>
        <end position="173"/>
    </location>
</feature>
<accession>A0ABN2PB08</accession>
<dbReference type="RefSeq" id="WP_344261578.1">
    <property type="nucleotide sequence ID" value="NZ_BAAAMJ010000026.1"/>
</dbReference>
<keyword evidence="3" id="KW-1185">Reference proteome</keyword>
<keyword evidence="1" id="KW-0472">Membrane</keyword>
<evidence type="ECO:0000313" key="2">
    <source>
        <dbReference type="EMBL" id="GAA1914677.1"/>
    </source>
</evidence>
<name>A0ABN2PB08_9ACTN</name>
<dbReference type="EMBL" id="BAAAMJ010000026">
    <property type="protein sequence ID" value="GAA1914677.1"/>
    <property type="molecule type" value="Genomic_DNA"/>
</dbReference>
<gene>
    <name evidence="2" type="ORF">GCM10009716_25160</name>
</gene>